<dbReference type="InterPro" id="IPR003346">
    <property type="entry name" value="Transposase_20"/>
</dbReference>
<evidence type="ECO:0000313" key="4">
    <source>
        <dbReference type="EMBL" id="CAD7700892.1"/>
    </source>
</evidence>
<dbReference type="PANTHER" id="PTHR33055:SF13">
    <property type="entry name" value="TRANSPOSASE"/>
    <property type="match status" value="1"/>
</dbReference>
<evidence type="ECO:0000259" key="3">
    <source>
        <dbReference type="Pfam" id="PF02371"/>
    </source>
</evidence>
<keyword evidence="1" id="KW-0175">Coiled coil</keyword>
<dbReference type="GO" id="GO:0003677">
    <property type="term" value="F:DNA binding"/>
    <property type="evidence" value="ECO:0007669"/>
    <property type="project" value="InterPro"/>
</dbReference>
<organism evidence="4 5">
    <name type="scientific">Ostreobium quekettii</name>
    <dbReference type="NCBI Taxonomy" id="121088"/>
    <lineage>
        <taxon>Eukaryota</taxon>
        <taxon>Viridiplantae</taxon>
        <taxon>Chlorophyta</taxon>
        <taxon>core chlorophytes</taxon>
        <taxon>Ulvophyceae</taxon>
        <taxon>TCBD clade</taxon>
        <taxon>Bryopsidales</taxon>
        <taxon>Ostreobineae</taxon>
        <taxon>Ostreobiaceae</taxon>
        <taxon>Ostreobium</taxon>
    </lineage>
</organism>
<feature type="coiled-coil region" evidence="1">
    <location>
        <begin position="132"/>
        <end position="175"/>
    </location>
</feature>
<keyword evidence="5" id="KW-1185">Reference proteome</keyword>
<sequence>FAGIDVSKDSLHVHIAQHLMDNDGPFRVFSFDHKGLSLLKAWLLEHHVQHTVFEASGGYENTLRAFLLEHHLPCTRLQPERARAFAVGIGAIEKTDKLDAKVLARMACVRTQHKEVLRSETQRELVTLMDFRLQLREDLTRLKTQRQKQTNAWIKETQDERIRDLEVRRDALDKRIQTLVDGDQEMSALCELMCQLKGVSCVTAWSLLAYLPELGELNKREIAKLVGVAPMAKESGDFTGKRRCSRGRGKVKACLWMASLSVATHEEPFKQFYQRLKEKGKPPAVARVAVCRKLLTALNAIARDGEAYKPELLMPRPGSLEKVS</sequence>
<dbReference type="GO" id="GO:0006313">
    <property type="term" value="P:DNA transposition"/>
    <property type="evidence" value="ECO:0007669"/>
    <property type="project" value="InterPro"/>
</dbReference>
<evidence type="ECO:0000313" key="5">
    <source>
        <dbReference type="Proteomes" id="UP000708148"/>
    </source>
</evidence>
<dbReference type="AlphaFoldDB" id="A0A8S1J187"/>
<dbReference type="InterPro" id="IPR047650">
    <property type="entry name" value="Transpos_IS110"/>
</dbReference>
<evidence type="ECO:0000259" key="2">
    <source>
        <dbReference type="Pfam" id="PF01548"/>
    </source>
</evidence>
<feature type="non-terminal residue" evidence="4">
    <location>
        <position position="1"/>
    </location>
</feature>
<name>A0A8S1J187_9CHLO</name>
<feature type="domain" description="Transposase IS116/IS110/IS902 C-terminal" evidence="3">
    <location>
        <begin position="190"/>
        <end position="274"/>
    </location>
</feature>
<dbReference type="NCBIfam" id="NF033542">
    <property type="entry name" value="transpos_IS110"/>
    <property type="match status" value="1"/>
</dbReference>
<dbReference type="EMBL" id="CAJHUC010001375">
    <property type="protein sequence ID" value="CAD7700892.1"/>
    <property type="molecule type" value="Genomic_DNA"/>
</dbReference>
<proteinExistence type="predicted"/>
<protein>
    <recommendedName>
        <fullName evidence="6">IS110 family transposase</fullName>
    </recommendedName>
</protein>
<dbReference type="Proteomes" id="UP000708148">
    <property type="component" value="Unassembled WGS sequence"/>
</dbReference>
<feature type="domain" description="Transposase IS110-like N-terminal" evidence="2">
    <location>
        <begin position="2"/>
        <end position="147"/>
    </location>
</feature>
<reference evidence="4" key="1">
    <citation type="submission" date="2020-12" db="EMBL/GenBank/DDBJ databases">
        <authorList>
            <person name="Iha C."/>
        </authorList>
    </citation>
    <scope>NUCLEOTIDE SEQUENCE</scope>
</reference>
<comment type="caution">
    <text evidence="4">The sequence shown here is derived from an EMBL/GenBank/DDBJ whole genome shotgun (WGS) entry which is preliminary data.</text>
</comment>
<gene>
    <name evidence="4" type="ORF">OSTQU699_LOCUS6251</name>
</gene>
<evidence type="ECO:0000256" key="1">
    <source>
        <dbReference type="SAM" id="Coils"/>
    </source>
</evidence>
<dbReference type="InterPro" id="IPR002525">
    <property type="entry name" value="Transp_IS110-like_N"/>
</dbReference>
<evidence type="ECO:0008006" key="6">
    <source>
        <dbReference type="Google" id="ProtNLM"/>
    </source>
</evidence>
<accession>A0A8S1J187</accession>
<dbReference type="GO" id="GO:0004803">
    <property type="term" value="F:transposase activity"/>
    <property type="evidence" value="ECO:0007669"/>
    <property type="project" value="InterPro"/>
</dbReference>
<dbReference type="OrthoDB" id="8122726at2759"/>
<dbReference type="PANTHER" id="PTHR33055">
    <property type="entry name" value="TRANSPOSASE FOR INSERTION SEQUENCE ELEMENT IS1111A"/>
    <property type="match status" value="1"/>
</dbReference>
<dbReference type="Pfam" id="PF01548">
    <property type="entry name" value="DEDD_Tnp_IS110"/>
    <property type="match status" value="1"/>
</dbReference>
<dbReference type="Pfam" id="PF02371">
    <property type="entry name" value="Transposase_20"/>
    <property type="match status" value="1"/>
</dbReference>